<protein>
    <submittedName>
        <fullName evidence="1">Uncharacterized protein</fullName>
    </submittedName>
</protein>
<comment type="caution">
    <text evidence="1">The sequence shown here is derived from an EMBL/GenBank/DDBJ whole genome shotgun (WGS) entry which is preliminary data.</text>
</comment>
<organism evidence="1 2">
    <name type="scientific">Chitinophaga solisilvae</name>
    <dbReference type="NCBI Taxonomy" id="1233460"/>
    <lineage>
        <taxon>Bacteria</taxon>
        <taxon>Pseudomonadati</taxon>
        <taxon>Bacteroidota</taxon>
        <taxon>Chitinophagia</taxon>
        <taxon>Chitinophagales</taxon>
        <taxon>Chitinophagaceae</taxon>
        <taxon>Chitinophaga</taxon>
    </lineage>
</organism>
<reference evidence="1" key="1">
    <citation type="submission" date="2020-05" db="EMBL/GenBank/DDBJ databases">
        <title>Chitinophaga laudate sp. nov., isolated from a tropical peat swamp.</title>
        <authorList>
            <person name="Goh C.B.S."/>
            <person name="Lee M.S."/>
            <person name="Parimannan S."/>
            <person name="Pasbakhsh P."/>
            <person name="Yule C.M."/>
            <person name="Rajandas H."/>
            <person name="Loke S."/>
            <person name="Croft L."/>
            <person name="Tan J.B.L."/>
        </authorList>
    </citation>
    <scope>NUCLEOTIDE SEQUENCE</scope>
    <source>
        <strain evidence="1">Mgbs1</strain>
    </source>
</reference>
<keyword evidence="2" id="KW-1185">Reference proteome</keyword>
<sequence length="219" mass="24068">MNTYTRLLLTAALSATLFSCSKEMSVEPYRDNTGTTPAPGGNNDHKIYGVYDFVAMSAATKSTSSYRESGDLYTNITTSKYTSFNNTGLLTIVPGKCTLSDLSYAIDTKVENYSYINGVADGDMLEMPWQFNMPKMKSESPFRLVGTDSIYFEKGLLTPADNNTTGSVASEPSGTRYSFSGDTLVMKGQGTKITTNNMQGMTVTMKSEVTFIVKYRRKK</sequence>
<evidence type="ECO:0000313" key="2">
    <source>
        <dbReference type="Proteomes" id="UP000281028"/>
    </source>
</evidence>
<evidence type="ECO:0000313" key="1">
    <source>
        <dbReference type="EMBL" id="NSL86885.1"/>
    </source>
</evidence>
<dbReference type="AlphaFoldDB" id="A0A3S1CVZ4"/>
<gene>
    <name evidence="1" type="ORF">ECE50_008590</name>
</gene>
<proteinExistence type="predicted"/>
<dbReference type="Proteomes" id="UP000281028">
    <property type="component" value="Unassembled WGS sequence"/>
</dbReference>
<accession>A0A3S1CVZ4</accession>
<name>A0A3S1CVZ4_9BACT</name>
<dbReference type="PROSITE" id="PS51257">
    <property type="entry name" value="PROKAR_LIPOPROTEIN"/>
    <property type="match status" value="1"/>
</dbReference>
<dbReference type="EMBL" id="RIAR02000001">
    <property type="protein sequence ID" value="NSL86885.1"/>
    <property type="molecule type" value="Genomic_DNA"/>
</dbReference>
<dbReference type="OrthoDB" id="673912at2"/>